<accession>A0ABT6XNN3</accession>
<name>A0ABT6XNN3_9FLAO</name>
<evidence type="ECO:0008006" key="4">
    <source>
        <dbReference type="Google" id="ProtNLM"/>
    </source>
</evidence>
<evidence type="ECO:0000313" key="3">
    <source>
        <dbReference type="Proteomes" id="UP001230035"/>
    </source>
</evidence>
<sequence>MRRKVLIFGILFLVIAFLGYRYLYKDHRDIASEKAAYTATVNEIFSSYTQNDSLANATYLDKTVAVKGVVTDVDANNKIITVDGKLAARFKGDIPNSIQSGDAVVLKGRVTGFNDLLEEIEMDQCSVEE</sequence>
<keyword evidence="1" id="KW-1133">Transmembrane helix</keyword>
<organism evidence="2 3">
    <name type="scientific">Flavobacterium sedimenticola</name>
    <dbReference type="NCBI Taxonomy" id="3043286"/>
    <lineage>
        <taxon>Bacteria</taxon>
        <taxon>Pseudomonadati</taxon>
        <taxon>Bacteroidota</taxon>
        <taxon>Flavobacteriia</taxon>
        <taxon>Flavobacteriales</taxon>
        <taxon>Flavobacteriaceae</taxon>
        <taxon>Flavobacterium</taxon>
    </lineage>
</organism>
<dbReference type="EMBL" id="JASGBP010000002">
    <property type="protein sequence ID" value="MDI9256638.1"/>
    <property type="molecule type" value="Genomic_DNA"/>
</dbReference>
<dbReference type="InterPro" id="IPR024422">
    <property type="entry name" value="Protein_unknown_function_OB"/>
</dbReference>
<reference evidence="2 3" key="1">
    <citation type="submission" date="2023-05" db="EMBL/GenBank/DDBJ databases">
        <title>Flavobacterium sedimenti sp. nov., isolated from the sediment.</title>
        <authorList>
            <person name="Wu N."/>
        </authorList>
    </citation>
    <scope>NUCLEOTIDE SEQUENCE [LARGE SCALE GENOMIC DNA]</scope>
    <source>
        <strain evidence="2 3">YZ-48</strain>
    </source>
</reference>
<dbReference type="RefSeq" id="WP_283238329.1">
    <property type="nucleotide sequence ID" value="NZ_JASGBP010000002.1"/>
</dbReference>
<dbReference type="Proteomes" id="UP001230035">
    <property type="component" value="Unassembled WGS sequence"/>
</dbReference>
<keyword evidence="1" id="KW-0812">Transmembrane</keyword>
<keyword evidence="3" id="KW-1185">Reference proteome</keyword>
<proteinExistence type="predicted"/>
<protein>
    <recommendedName>
        <fullName evidence="4">tRNA_anti-like</fullName>
    </recommendedName>
</protein>
<evidence type="ECO:0000313" key="2">
    <source>
        <dbReference type="EMBL" id="MDI9256638.1"/>
    </source>
</evidence>
<feature type="transmembrane region" description="Helical" evidence="1">
    <location>
        <begin position="6"/>
        <end position="24"/>
    </location>
</feature>
<evidence type="ECO:0000256" key="1">
    <source>
        <dbReference type="SAM" id="Phobius"/>
    </source>
</evidence>
<comment type="caution">
    <text evidence="2">The sequence shown here is derived from an EMBL/GenBank/DDBJ whole genome shotgun (WGS) entry which is preliminary data.</text>
</comment>
<keyword evidence="1" id="KW-0472">Membrane</keyword>
<gene>
    <name evidence="2" type="ORF">QHT84_04335</name>
</gene>
<dbReference type="Pfam" id="PF12869">
    <property type="entry name" value="tRNA_anti-like"/>
    <property type="match status" value="1"/>
</dbReference>